<protein>
    <submittedName>
        <fullName evidence="1">Uncharacterized protein</fullName>
    </submittedName>
</protein>
<keyword evidence="2" id="KW-1185">Reference proteome</keyword>
<dbReference type="AlphaFoldDB" id="A0A4V5N075"/>
<proteinExistence type="predicted"/>
<reference evidence="1 2" key="1">
    <citation type="submission" date="2019-04" db="EMBL/GenBank/DDBJ databases">
        <title>Streptomyces oryziradicis sp. nov., a novel actinomycete isolated from rhizosphere soil of rice (Oryza sativa L.).</title>
        <authorList>
            <person name="Li C."/>
        </authorList>
    </citation>
    <scope>NUCLEOTIDE SEQUENCE [LARGE SCALE GENOMIC DNA]</scope>
    <source>
        <strain evidence="1 2">NEAU-C40</strain>
    </source>
</reference>
<organism evidence="1 2">
    <name type="scientific">Actinacidiphila oryziradicis</name>
    <dbReference type="NCBI Taxonomy" id="2571141"/>
    <lineage>
        <taxon>Bacteria</taxon>
        <taxon>Bacillati</taxon>
        <taxon>Actinomycetota</taxon>
        <taxon>Actinomycetes</taxon>
        <taxon>Kitasatosporales</taxon>
        <taxon>Streptomycetaceae</taxon>
        <taxon>Actinacidiphila</taxon>
    </lineage>
</organism>
<evidence type="ECO:0000313" key="1">
    <source>
        <dbReference type="EMBL" id="TKA10929.1"/>
    </source>
</evidence>
<dbReference type="EMBL" id="SUMC01000011">
    <property type="protein sequence ID" value="TKA10929.1"/>
    <property type="molecule type" value="Genomic_DNA"/>
</dbReference>
<dbReference type="RefSeq" id="WP_136724378.1">
    <property type="nucleotide sequence ID" value="NZ_SUMC01000011.1"/>
</dbReference>
<accession>A0A4V5N075</accession>
<gene>
    <name evidence="1" type="ORF">FCI23_15030</name>
</gene>
<comment type="caution">
    <text evidence="1">The sequence shown here is derived from an EMBL/GenBank/DDBJ whole genome shotgun (WGS) entry which is preliminary data.</text>
</comment>
<dbReference type="Proteomes" id="UP000305778">
    <property type="component" value="Unassembled WGS sequence"/>
</dbReference>
<name>A0A4V5N075_9ACTN</name>
<evidence type="ECO:0000313" key="2">
    <source>
        <dbReference type="Proteomes" id="UP000305778"/>
    </source>
</evidence>
<sequence length="89" mass="9589">MGIIPPYRPRDDRCGAMSYRRSGLSSLKLLSSVTSTALVVDGGMAGLRLRPAERWSAEGVHGPRTFHAVVVEDFSTPHHKPSASRAGSE</sequence>